<comment type="caution">
    <text evidence="1">The sequence shown here is derived from an EMBL/GenBank/DDBJ whole genome shotgun (WGS) entry which is preliminary data.</text>
</comment>
<protein>
    <submittedName>
        <fullName evidence="1">Uncharacterized protein</fullName>
    </submittedName>
</protein>
<proteinExistence type="predicted"/>
<keyword evidence="2" id="KW-1185">Reference proteome</keyword>
<evidence type="ECO:0000313" key="1">
    <source>
        <dbReference type="EMBL" id="MFC0081703.1"/>
    </source>
</evidence>
<organism evidence="1 2">
    <name type="scientific">Aciditerrimonas ferrireducens</name>
    <dbReference type="NCBI Taxonomy" id="667306"/>
    <lineage>
        <taxon>Bacteria</taxon>
        <taxon>Bacillati</taxon>
        <taxon>Actinomycetota</taxon>
        <taxon>Acidimicrobiia</taxon>
        <taxon>Acidimicrobiales</taxon>
        <taxon>Acidimicrobiaceae</taxon>
        <taxon>Aciditerrimonas</taxon>
    </lineage>
</organism>
<dbReference type="RefSeq" id="WP_248105811.1">
    <property type="nucleotide sequence ID" value="NZ_JAKHEX010000003.1"/>
</dbReference>
<gene>
    <name evidence="1" type="ORF">ACFFRE_06035</name>
</gene>
<sequence>MPMSRGETGRLAAEPVATWHRVVETAPAGRICAEPGCGTRLSIYNSGDRCARHEHFVSIVVRPSPGPKRAGDSAA</sequence>
<accession>A0ABV6C318</accession>
<evidence type="ECO:0000313" key="2">
    <source>
        <dbReference type="Proteomes" id="UP001589788"/>
    </source>
</evidence>
<dbReference type="EMBL" id="JBHLYQ010000044">
    <property type="protein sequence ID" value="MFC0081703.1"/>
    <property type="molecule type" value="Genomic_DNA"/>
</dbReference>
<name>A0ABV6C318_9ACTN</name>
<dbReference type="Proteomes" id="UP001589788">
    <property type="component" value="Unassembled WGS sequence"/>
</dbReference>
<reference evidence="1 2" key="1">
    <citation type="submission" date="2024-09" db="EMBL/GenBank/DDBJ databases">
        <authorList>
            <person name="Sun Q."/>
            <person name="Mori K."/>
        </authorList>
    </citation>
    <scope>NUCLEOTIDE SEQUENCE [LARGE SCALE GENOMIC DNA]</scope>
    <source>
        <strain evidence="1 2">JCM 15389</strain>
    </source>
</reference>